<evidence type="ECO:0000256" key="1">
    <source>
        <dbReference type="ARBA" id="ARBA00022603"/>
    </source>
</evidence>
<dbReference type="InterPro" id="IPR041698">
    <property type="entry name" value="Methyltransf_25"/>
</dbReference>
<keyword evidence="1 5" id="KW-0489">Methyltransferase</keyword>
<proteinExistence type="predicted"/>
<dbReference type="Gene3D" id="3.40.50.150">
    <property type="entry name" value="Vaccinia Virus protein VP39"/>
    <property type="match status" value="1"/>
</dbReference>
<name>A0ABX0TVZ1_9SPHN</name>
<evidence type="ECO:0000256" key="3">
    <source>
        <dbReference type="ARBA" id="ARBA00022691"/>
    </source>
</evidence>
<dbReference type="CDD" id="cd02440">
    <property type="entry name" value="AdoMet_MTases"/>
    <property type="match status" value="1"/>
</dbReference>
<reference evidence="5 6" key="1">
    <citation type="submission" date="2020-03" db="EMBL/GenBank/DDBJ databases">
        <title>Genomic Encyclopedia of Type Strains, Phase III (KMG-III): the genomes of soil and plant-associated and newly described type strains.</title>
        <authorList>
            <person name="Whitman W."/>
        </authorList>
    </citation>
    <scope>NUCLEOTIDE SEQUENCE [LARGE SCALE GENOMIC DNA]</scope>
    <source>
        <strain evidence="5 6">CECT 8804</strain>
    </source>
</reference>
<evidence type="ECO:0000313" key="6">
    <source>
        <dbReference type="Proteomes" id="UP000727456"/>
    </source>
</evidence>
<evidence type="ECO:0000256" key="2">
    <source>
        <dbReference type="ARBA" id="ARBA00022679"/>
    </source>
</evidence>
<dbReference type="EMBL" id="JAAOZC010000005">
    <property type="protein sequence ID" value="NIJ08547.1"/>
    <property type="molecule type" value="Genomic_DNA"/>
</dbReference>
<dbReference type="Pfam" id="PF13649">
    <property type="entry name" value="Methyltransf_25"/>
    <property type="match status" value="1"/>
</dbReference>
<dbReference type="GO" id="GO:0032259">
    <property type="term" value="P:methylation"/>
    <property type="evidence" value="ECO:0007669"/>
    <property type="project" value="UniProtKB-KW"/>
</dbReference>
<dbReference type="PANTHER" id="PTHR42912">
    <property type="entry name" value="METHYLTRANSFERASE"/>
    <property type="match status" value="1"/>
</dbReference>
<dbReference type="Proteomes" id="UP000727456">
    <property type="component" value="Unassembled WGS sequence"/>
</dbReference>
<keyword evidence="2" id="KW-0808">Transferase</keyword>
<dbReference type="PANTHER" id="PTHR42912:SF93">
    <property type="entry name" value="N6-ADENOSINE-METHYLTRANSFERASE TMT1A"/>
    <property type="match status" value="1"/>
</dbReference>
<protein>
    <submittedName>
        <fullName evidence="5">SAM-dependent methyltransferase</fullName>
    </submittedName>
</protein>
<accession>A0ABX0TVZ1</accession>
<gene>
    <name evidence="5" type="ORF">FHS31_002168</name>
</gene>
<dbReference type="PROSITE" id="PS01184">
    <property type="entry name" value="UBIE_2"/>
    <property type="match status" value="1"/>
</dbReference>
<keyword evidence="6" id="KW-1185">Reference proteome</keyword>
<comment type="caution">
    <text evidence="5">The sequence shown here is derived from an EMBL/GenBank/DDBJ whole genome shotgun (WGS) entry which is preliminary data.</text>
</comment>
<evidence type="ECO:0000259" key="4">
    <source>
        <dbReference type="Pfam" id="PF13649"/>
    </source>
</evidence>
<keyword evidence="3" id="KW-0949">S-adenosyl-L-methionine</keyword>
<dbReference type="RefSeq" id="WP_167073400.1">
    <property type="nucleotide sequence ID" value="NZ_JAAOZC010000005.1"/>
</dbReference>
<dbReference type="GO" id="GO:0008168">
    <property type="term" value="F:methyltransferase activity"/>
    <property type="evidence" value="ECO:0007669"/>
    <property type="project" value="UniProtKB-KW"/>
</dbReference>
<sequence>MNEAPLLQSGRSRLDFMVSASRGLGRLHGAVRQQVDALGIAPDDLPDDLDARDAFLCDQLAGSDAFHAADALQGYLGKEHGRVARDAFNEIAPAVLPELEALEAKGPATLTVDPDLVMPDYFDGVDFHSTLGGWDRHEQQGYIHGEIVHRLMVAKVFPLGDMFAQRRAVLKELPRQDYRDILELGTSSGHFTVALQQTFPDAHITGIDLAAPMLRQALRVANEAGWAWTLKQMAAEKLAFADDSFDLVTAYSFLHEMPESAIRAIYREALRVLRPGGSLLIADITPYAVQDKMTMWRADRSATHGGEPWWRESAMLDWAAIAREEGFADATGRGIAPKNFPWLVEASKA</sequence>
<evidence type="ECO:0000313" key="5">
    <source>
        <dbReference type="EMBL" id="NIJ08547.1"/>
    </source>
</evidence>
<organism evidence="5 6">
    <name type="scientific">Sphingomonas vulcanisoli</name>
    <dbReference type="NCBI Taxonomy" id="1658060"/>
    <lineage>
        <taxon>Bacteria</taxon>
        <taxon>Pseudomonadati</taxon>
        <taxon>Pseudomonadota</taxon>
        <taxon>Alphaproteobacteria</taxon>
        <taxon>Sphingomonadales</taxon>
        <taxon>Sphingomonadaceae</taxon>
        <taxon>Sphingomonas</taxon>
    </lineage>
</organism>
<dbReference type="SUPFAM" id="SSF53335">
    <property type="entry name" value="S-adenosyl-L-methionine-dependent methyltransferases"/>
    <property type="match status" value="1"/>
</dbReference>
<dbReference type="InterPro" id="IPR029063">
    <property type="entry name" value="SAM-dependent_MTases_sf"/>
</dbReference>
<feature type="domain" description="Methyltransferase" evidence="4">
    <location>
        <begin position="181"/>
        <end position="277"/>
    </location>
</feature>
<dbReference type="InterPro" id="IPR050508">
    <property type="entry name" value="Methyltransf_Superfamily"/>
</dbReference>
<dbReference type="InterPro" id="IPR023576">
    <property type="entry name" value="UbiE/COQ5_MeTrFase_CS"/>
</dbReference>